<dbReference type="Pfam" id="PF19447">
    <property type="entry name" value="DUF5985"/>
    <property type="match status" value="1"/>
</dbReference>
<feature type="transmembrane region" description="Helical" evidence="1">
    <location>
        <begin position="31"/>
        <end position="55"/>
    </location>
</feature>
<sequence>MALAPGGVARGGGRARLRLHLGGRAMRVDPVILAFFGGALTLGYLMAAAFFLKFWRRTRDALFLSFAAAFALLAMNQAAPVIFNIPREDQAPVYLLRLAGFALIIWAILRKNLQRGR</sequence>
<organism evidence="2 3">
    <name type="scientific">Phenylobacterium zucineum (strain HLK1)</name>
    <dbReference type="NCBI Taxonomy" id="450851"/>
    <lineage>
        <taxon>Bacteria</taxon>
        <taxon>Pseudomonadati</taxon>
        <taxon>Pseudomonadota</taxon>
        <taxon>Alphaproteobacteria</taxon>
        <taxon>Caulobacterales</taxon>
        <taxon>Caulobacteraceae</taxon>
        <taxon>Phenylobacterium</taxon>
    </lineage>
</organism>
<reference evidence="2 3" key="1">
    <citation type="journal article" date="2008" name="BMC Genomics">
        <title>Complete genome of Phenylobacterium zucineum - a novel facultative intracellular bacterium isolated from human erythroleukemia cell line K562.</title>
        <authorList>
            <person name="Luo Y."/>
            <person name="Xu X."/>
            <person name="Ding Z."/>
            <person name="Liu Z."/>
            <person name="Zhang B."/>
            <person name="Yan Z."/>
            <person name="Sun J."/>
            <person name="Hu S."/>
            <person name="Hu X."/>
        </authorList>
    </citation>
    <scope>NUCLEOTIDE SEQUENCE [LARGE SCALE GENOMIC DNA]</scope>
    <source>
        <strain evidence="2 3">HLK1</strain>
    </source>
</reference>
<feature type="transmembrane region" description="Helical" evidence="1">
    <location>
        <begin position="91"/>
        <end position="109"/>
    </location>
</feature>
<dbReference type="EMBL" id="CP000747">
    <property type="protein sequence ID" value="ACG79482.1"/>
    <property type="molecule type" value="Genomic_DNA"/>
</dbReference>
<evidence type="ECO:0000313" key="2">
    <source>
        <dbReference type="EMBL" id="ACG79482.1"/>
    </source>
</evidence>
<dbReference type="AlphaFoldDB" id="B4R9X8"/>
<proteinExistence type="predicted"/>
<protein>
    <submittedName>
        <fullName evidence="2">Uncharacterized protein</fullName>
    </submittedName>
</protein>
<gene>
    <name evidence="2" type="ordered locus">PHZ_c3073</name>
</gene>
<dbReference type="eggNOG" id="ENOG5033B7C">
    <property type="taxonomic scope" value="Bacteria"/>
</dbReference>
<dbReference type="HOGENOM" id="CLU_168255_0_0_5"/>
<dbReference type="Proteomes" id="UP000001868">
    <property type="component" value="Chromosome"/>
</dbReference>
<accession>B4R9X8</accession>
<feature type="transmembrane region" description="Helical" evidence="1">
    <location>
        <begin position="62"/>
        <end position="85"/>
    </location>
</feature>
<dbReference type="KEGG" id="pzu:PHZ_c3073"/>
<keyword evidence="1" id="KW-0472">Membrane</keyword>
<dbReference type="InterPro" id="IPR046027">
    <property type="entry name" value="DUF5985"/>
</dbReference>
<keyword evidence="1" id="KW-1133">Transmembrane helix</keyword>
<evidence type="ECO:0000313" key="3">
    <source>
        <dbReference type="Proteomes" id="UP000001868"/>
    </source>
</evidence>
<evidence type="ECO:0000256" key="1">
    <source>
        <dbReference type="SAM" id="Phobius"/>
    </source>
</evidence>
<name>B4R9X8_PHEZH</name>
<keyword evidence="1" id="KW-0812">Transmembrane</keyword>
<keyword evidence="3" id="KW-1185">Reference proteome</keyword>